<feature type="compositionally biased region" description="Polar residues" evidence="1">
    <location>
        <begin position="569"/>
        <end position="582"/>
    </location>
</feature>
<feature type="region of interest" description="Disordered" evidence="1">
    <location>
        <begin position="240"/>
        <end position="443"/>
    </location>
</feature>
<feature type="compositionally biased region" description="Basic and acidic residues" evidence="1">
    <location>
        <begin position="255"/>
        <end position="268"/>
    </location>
</feature>
<sequence length="1290" mass="137282">MLSHLRFHRRAPSNPTSPIPDQGSPWEASQSQELPQPTQDAPSQQGARPRSSHATGAPPTLPPIPRVTSESDLMFDKSEQQATTLSHSKSPPQPRASNGGGGEKQSGFMGGVALQNYRMSLQQAQQHAATGPSTTTTPNLPESALTRSKPPPPPINTGRPSQPKASSFVAPTELYGAQSGSSRRPAGTRLATEPATLAHLNGAGLSPVIEPQKPKKGLPFLKNPMSTLLARRRTAQNAADIAPVLKSPRTSEPVYDPRIRGTRVHDFSAPRPRRVVSIMPEQMAAPTAAPPPPPAPTTEPPAPPQRSLSGTVPDVQEIGQAVTRSPDEGIPPEIPARASSRPTSKHHSEGALQATASEEAIREKMGDVPAIDDQVRRFSLEESTVPAGSVPPVPPKSKSRAAPETSAVSQPKPSPSMRTIMSRNASASARSIRDGTLTALPKHMKSTSSRFSFDMVGAAKQEKLLEERHRQRELERQDDEPDEPGYRDSRFDDIDDFDYDAMMDDGGFEERIPGVNTDADYDYMYGEEEIPMTGEDDYLSGAGDNGFDSEEARLDPDNDQENFSGFVFQRSNPVSTMTSPTTPGMLVTPRDDSGKVIGFAMTKDSGTPGLHAQQLPSPSLHEAPIASPRSETGISGLGIVNFPPPSVGEEEEYLQSEVHEQQQISNSGLQAPKARGDELYYDGGFVGDFADELDFEHENPTGEPFDESIFDLDDTDRYGRPLPGVFAQVQAQRAAEREASAAKRESDQTSHLSGSILSQSPRASSISTSLAAAPAHEEASGPSAKTDAESSGNADEPSEDSGPKLVSPVPSSRDALYQAALAEAANKAAASGKFRRDSSPPPIPTDLLVTSPTTGSEAPLSGRSGIDAFAEDDMYEDDPYSQPMDDYDDMDGYDFDDDDIVAEANASALANDQDGFYGQEFGFYSNAPSQYGQHGHNYASGSNSHAALSKENLFEYANGGFFGPSGGLERSKSGRVVCREPNLTPITERSEYSNRNSIMSLGLPSASLNSAHPDRNLQSPGLAQLAMMDDGDMSLSSLLRLRSRAFGGSQASLVSSRGDGGSPRSERPADGLMSPWSPPGQGPPLSAGLPYLGVNHGRKSSALSAHSRDSDAGSMAGSPTMTLNMSFPAPQSPPTLAQPSRSLSSPTRSPARPVSLSFSTPSSHIAQMLHSPSTLPSSRMSTGGPVSEDIRPGIRMRSPSLDDNRISFRSNSNVGFTHPAAPSSSSPLSLSSVFSTNRHGKGVDGAAGHGQAEADGNQGDLQGHHDMAKTKRNTFGEVILDEEALKRMMA</sequence>
<dbReference type="PANTHER" id="PTHR48125">
    <property type="entry name" value="LP07818P1"/>
    <property type="match status" value="1"/>
</dbReference>
<feature type="compositionally biased region" description="Polar residues" evidence="1">
    <location>
        <begin position="80"/>
        <end position="90"/>
    </location>
</feature>
<feature type="compositionally biased region" description="Polar residues" evidence="1">
    <location>
        <begin position="749"/>
        <end position="770"/>
    </location>
</feature>
<feature type="compositionally biased region" description="Basic residues" evidence="1">
    <location>
        <begin position="1"/>
        <end position="11"/>
    </location>
</feature>
<name>A0A4P7N0I7_PYROR</name>
<evidence type="ECO:0000256" key="1">
    <source>
        <dbReference type="SAM" id="MobiDB-lite"/>
    </source>
</evidence>
<accession>A0A4P7N0I7</accession>
<proteinExistence type="predicted"/>
<feature type="region of interest" description="Disordered" evidence="1">
    <location>
        <begin position="827"/>
        <end position="896"/>
    </location>
</feature>
<protein>
    <recommendedName>
        <fullName evidence="4">AGC-kinase C-terminal domain-containing protein</fullName>
    </recommendedName>
</protein>
<feature type="compositionally biased region" description="Pro residues" evidence="1">
    <location>
        <begin position="288"/>
        <end position="304"/>
    </location>
</feature>
<feature type="compositionally biased region" description="Basic and acidic residues" evidence="1">
    <location>
        <begin position="734"/>
        <end position="748"/>
    </location>
</feature>
<evidence type="ECO:0000313" key="2">
    <source>
        <dbReference type="EMBL" id="QBZ55817.1"/>
    </source>
</evidence>
<reference evidence="2 3" key="1">
    <citation type="journal article" date="2019" name="Mol. Biol. Evol.">
        <title>Blast fungal genomes show frequent chromosomal changes, gene gains and losses, and effector gene turnover.</title>
        <authorList>
            <person name="Gomez Luciano L.B."/>
            <person name="Jason Tsai I."/>
            <person name="Chuma I."/>
            <person name="Tosa Y."/>
            <person name="Chen Y.H."/>
            <person name="Li J.Y."/>
            <person name="Li M.Y."/>
            <person name="Jade Lu M.Y."/>
            <person name="Nakayashiki H."/>
            <person name="Li W.H."/>
        </authorList>
    </citation>
    <scope>NUCLEOTIDE SEQUENCE [LARGE SCALE GENOMIC DNA]</scope>
    <source>
        <strain evidence="2">MZ5-1-6</strain>
    </source>
</reference>
<feature type="compositionally biased region" description="Polar residues" evidence="1">
    <location>
        <begin position="406"/>
        <end position="421"/>
    </location>
</feature>
<gene>
    <name evidence="2" type="ORF">PoMZ_00719</name>
</gene>
<evidence type="ECO:0008006" key="4">
    <source>
        <dbReference type="Google" id="ProtNLM"/>
    </source>
</evidence>
<feature type="compositionally biased region" description="Low complexity" evidence="1">
    <location>
        <begin position="1139"/>
        <end position="1153"/>
    </location>
</feature>
<feature type="region of interest" description="Disordered" evidence="1">
    <location>
        <begin position="533"/>
        <end position="648"/>
    </location>
</feature>
<organism evidence="2 3">
    <name type="scientific">Pyricularia oryzae</name>
    <name type="common">Rice blast fungus</name>
    <name type="synonym">Magnaporthe oryzae</name>
    <dbReference type="NCBI Taxonomy" id="318829"/>
    <lineage>
        <taxon>Eukaryota</taxon>
        <taxon>Fungi</taxon>
        <taxon>Dikarya</taxon>
        <taxon>Ascomycota</taxon>
        <taxon>Pezizomycotina</taxon>
        <taxon>Sordariomycetes</taxon>
        <taxon>Sordariomycetidae</taxon>
        <taxon>Magnaporthales</taxon>
        <taxon>Pyriculariaceae</taxon>
        <taxon>Pyricularia</taxon>
    </lineage>
</organism>
<feature type="compositionally biased region" description="Basic and acidic residues" evidence="1">
    <location>
        <begin position="462"/>
        <end position="475"/>
    </location>
</feature>
<dbReference type="Proteomes" id="UP000294847">
    <property type="component" value="Chromosome 2"/>
</dbReference>
<feature type="compositionally biased region" description="Acidic residues" evidence="1">
    <location>
        <begin position="704"/>
        <end position="714"/>
    </location>
</feature>
<feature type="compositionally biased region" description="Acidic residues" evidence="1">
    <location>
        <begin position="869"/>
        <end position="896"/>
    </location>
</feature>
<feature type="region of interest" description="Disordered" evidence="1">
    <location>
        <begin position="692"/>
        <end position="813"/>
    </location>
</feature>
<feature type="compositionally biased region" description="Low complexity" evidence="1">
    <location>
        <begin position="1219"/>
        <end position="1232"/>
    </location>
</feature>
<feature type="compositionally biased region" description="Polar residues" evidence="1">
    <location>
        <begin position="1156"/>
        <end position="1181"/>
    </location>
</feature>
<feature type="compositionally biased region" description="Polar residues" evidence="1">
    <location>
        <begin position="117"/>
        <end position="140"/>
    </location>
</feature>
<dbReference type="PANTHER" id="PTHR48125:SF10">
    <property type="entry name" value="OS12G0136300 PROTEIN"/>
    <property type="match status" value="1"/>
</dbReference>
<feature type="region of interest" description="Disordered" evidence="1">
    <location>
        <begin position="1217"/>
        <end position="1274"/>
    </location>
</feature>
<feature type="region of interest" description="Disordered" evidence="1">
    <location>
        <begin position="1"/>
        <end position="188"/>
    </location>
</feature>
<feature type="region of interest" description="Disordered" evidence="1">
    <location>
        <begin position="462"/>
        <end position="493"/>
    </location>
</feature>
<feature type="compositionally biased region" description="Polar residues" evidence="1">
    <location>
        <begin position="27"/>
        <end position="46"/>
    </location>
</feature>
<feature type="region of interest" description="Disordered" evidence="1">
    <location>
        <begin position="1049"/>
        <end position="1205"/>
    </location>
</feature>
<feature type="compositionally biased region" description="Gly residues" evidence="1">
    <location>
        <begin position="98"/>
        <end position="110"/>
    </location>
</feature>
<evidence type="ECO:0000313" key="3">
    <source>
        <dbReference type="Proteomes" id="UP000294847"/>
    </source>
</evidence>
<dbReference type="EMBL" id="CP034205">
    <property type="protein sequence ID" value="QBZ55817.1"/>
    <property type="molecule type" value="Genomic_DNA"/>
</dbReference>